<dbReference type="Pfam" id="PF13966">
    <property type="entry name" value="zf-RVT"/>
    <property type="match status" value="1"/>
</dbReference>
<sequence>MMWLAHLDRLPTRARTSTWGDQTLDKCCICNTYRETRDHLFLRCGYSEQIWLFVTKRLGYNQFLFHTWTAFMDWLELKDKVSSTTLRCLVVQATVYSIWWERNNRLHNSVSTPATVTCKKIDRLVRNAILARKEQKKFRNFMLL</sequence>
<feature type="domain" description="Reverse transcriptase zinc-binding" evidence="1">
    <location>
        <begin position="1"/>
        <end position="51"/>
    </location>
</feature>
<dbReference type="Proteomes" id="UP000266723">
    <property type="component" value="Unassembled WGS sequence"/>
</dbReference>
<proteinExistence type="predicted"/>
<gene>
    <name evidence="2" type="ORF">DY000_02028770</name>
</gene>
<reference evidence="2 3" key="1">
    <citation type="journal article" date="2020" name="BMC Genomics">
        <title>Intraspecific diversification of the crop wild relative Brassica cretica Lam. using demographic model selection.</title>
        <authorList>
            <person name="Kioukis A."/>
            <person name="Michalopoulou V.A."/>
            <person name="Briers L."/>
            <person name="Pirintsos S."/>
            <person name="Studholme D.J."/>
            <person name="Pavlidis P."/>
            <person name="Sarris P.F."/>
        </authorList>
    </citation>
    <scope>NUCLEOTIDE SEQUENCE [LARGE SCALE GENOMIC DNA]</scope>
    <source>
        <strain evidence="3">cv. PFS-1207/04</strain>
    </source>
</reference>
<accession>A0ABQ7DBY2</accession>
<dbReference type="EMBL" id="QGKV02000649">
    <property type="protein sequence ID" value="KAF3575553.1"/>
    <property type="molecule type" value="Genomic_DNA"/>
</dbReference>
<organism evidence="2 3">
    <name type="scientific">Brassica cretica</name>
    <name type="common">Mustard</name>
    <dbReference type="NCBI Taxonomy" id="69181"/>
    <lineage>
        <taxon>Eukaryota</taxon>
        <taxon>Viridiplantae</taxon>
        <taxon>Streptophyta</taxon>
        <taxon>Embryophyta</taxon>
        <taxon>Tracheophyta</taxon>
        <taxon>Spermatophyta</taxon>
        <taxon>Magnoliopsida</taxon>
        <taxon>eudicotyledons</taxon>
        <taxon>Gunneridae</taxon>
        <taxon>Pentapetalae</taxon>
        <taxon>rosids</taxon>
        <taxon>malvids</taxon>
        <taxon>Brassicales</taxon>
        <taxon>Brassicaceae</taxon>
        <taxon>Brassiceae</taxon>
        <taxon>Brassica</taxon>
    </lineage>
</organism>
<keyword evidence="3" id="KW-1185">Reference proteome</keyword>
<evidence type="ECO:0000313" key="3">
    <source>
        <dbReference type="Proteomes" id="UP000266723"/>
    </source>
</evidence>
<name>A0ABQ7DBY2_BRACR</name>
<evidence type="ECO:0000259" key="1">
    <source>
        <dbReference type="Pfam" id="PF13966"/>
    </source>
</evidence>
<dbReference type="PANTHER" id="PTHR33116">
    <property type="entry name" value="REVERSE TRANSCRIPTASE ZINC-BINDING DOMAIN-CONTAINING PROTEIN-RELATED-RELATED"/>
    <property type="match status" value="1"/>
</dbReference>
<dbReference type="PANTHER" id="PTHR33116:SF80">
    <property type="entry name" value="REVERSE TRANSCRIPTASE ZINC-BINDING DOMAIN-CONTAINING PROTEIN"/>
    <property type="match status" value="1"/>
</dbReference>
<dbReference type="InterPro" id="IPR026960">
    <property type="entry name" value="RVT-Znf"/>
</dbReference>
<comment type="caution">
    <text evidence="2">The sequence shown here is derived from an EMBL/GenBank/DDBJ whole genome shotgun (WGS) entry which is preliminary data.</text>
</comment>
<protein>
    <recommendedName>
        <fullName evidence="1">Reverse transcriptase zinc-binding domain-containing protein</fullName>
    </recommendedName>
</protein>
<evidence type="ECO:0000313" key="2">
    <source>
        <dbReference type="EMBL" id="KAF3575553.1"/>
    </source>
</evidence>